<dbReference type="PhylomeDB" id="B3RUW8"/>
<dbReference type="EC" id="2.1.1.63" evidence="4"/>
<keyword evidence="10" id="KW-0234">DNA repair</keyword>
<dbReference type="OMA" id="EPLAQCA"/>
<evidence type="ECO:0000256" key="12">
    <source>
        <dbReference type="ARBA" id="ARBA00031621"/>
    </source>
</evidence>
<evidence type="ECO:0000256" key="13">
    <source>
        <dbReference type="ARBA" id="ARBA00049348"/>
    </source>
</evidence>
<evidence type="ECO:0000256" key="2">
    <source>
        <dbReference type="ARBA" id="ARBA00003317"/>
    </source>
</evidence>
<dbReference type="FunCoup" id="B3RUW8">
    <property type="interactions" value="56"/>
</dbReference>
<name>B3RUW8_TRIAD</name>
<evidence type="ECO:0000256" key="5">
    <source>
        <dbReference type="ARBA" id="ARBA00015377"/>
    </source>
</evidence>
<evidence type="ECO:0000259" key="14">
    <source>
        <dbReference type="Pfam" id="PF01035"/>
    </source>
</evidence>
<evidence type="ECO:0000313" key="16">
    <source>
        <dbReference type="Proteomes" id="UP000009022"/>
    </source>
</evidence>
<dbReference type="PROSITE" id="PS00374">
    <property type="entry name" value="MGMT"/>
    <property type="match status" value="1"/>
</dbReference>
<organism evidence="15 16">
    <name type="scientific">Trichoplax adhaerens</name>
    <name type="common">Trichoplax reptans</name>
    <dbReference type="NCBI Taxonomy" id="10228"/>
    <lineage>
        <taxon>Eukaryota</taxon>
        <taxon>Metazoa</taxon>
        <taxon>Placozoa</taxon>
        <taxon>Uniplacotomia</taxon>
        <taxon>Trichoplacea</taxon>
        <taxon>Trichoplacidae</taxon>
        <taxon>Trichoplax</taxon>
    </lineage>
</organism>
<evidence type="ECO:0000256" key="4">
    <source>
        <dbReference type="ARBA" id="ARBA00011918"/>
    </source>
</evidence>
<keyword evidence="7" id="KW-0489">Methyltransferase</keyword>
<reference evidence="15 16" key="1">
    <citation type="journal article" date="2008" name="Nature">
        <title>The Trichoplax genome and the nature of placozoans.</title>
        <authorList>
            <person name="Srivastava M."/>
            <person name="Begovic E."/>
            <person name="Chapman J."/>
            <person name="Putnam N.H."/>
            <person name="Hellsten U."/>
            <person name="Kawashima T."/>
            <person name="Kuo A."/>
            <person name="Mitros T."/>
            <person name="Salamov A."/>
            <person name="Carpenter M.L."/>
            <person name="Signorovitch A.Y."/>
            <person name="Moreno M.A."/>
            <person name="Kamm K."/>
            <person name="Grimwood J."/>
            <person name="Schmutz J."/>
            <person name="Shapiro H."/>
            <person name="Grigoriev I.V."/>
            <person name="Buss L.W."/>
            <person name="Schierwater B."/>
            <person name="Dellaporta S.L."/>
            <person name="Rokhsar D.S."/>
        </authorList>
    </citation>
    <scope>NUCLEOTIDE SEQUENCE [LARGE SCALE GENOMIC DNA]</scope>
    <source>
        <strain evidence="15 16">Grell-BS-1999</strain>
    </source>
</reference>
<dbReference type="InterPro" id="IPR036217">
    <property type="entry name" value="MethylDNA_cys_MeTrfase_DNAb"/>
</dbReference>
<keyword evidence="16" id="KW-1185">Reference proteome</keyword>
<dbReference type="Pfam" id="PF01035">
    <property type="entry name" value="DNA_binding_1"/>
    <property type="match status" value="1"/>
</dbReference>
<dbReference type="GO" id="GO:0003908">
    <property type="term" value="F:methylated-DNA-[protein]-cysteine S-methyltransferase activity"/>
    <property type="evidence" value="ECO:0000318"/>
    <property type="project" value="GO_Central"/>
</dbReference>
<dbReference type="GO" id="GO:0005654">
    <property type="term" value="C:nucleoplasm"/>
    <property type="evidence" value="ECO:0000318"/>
    <property type="project" value="GO_Central"/>
</dbReference>
<dbReference type="GeneID" id="6753146"/>
<evidence type="ECO:0000256" key="3">
    <source>
        <dbReference type="ARBA" id="ARBA00008711"/>
    </source>
</evidence>
<dbReference type="InParanoid" id="B3RUW8"/>
<dbReference type="CDD" id="cd06445">
    <property type="entry name" value="ATase"/>
    <property type="match status" value="1"/>
</dbReference>
<protein>
    <recommendedName>
        <fullName evidence="5">Methylated-DNA--protein-cysteine methyltransferase</fullName>
        <ecNumber evidence="4">2.1.1.63</ecNumber>
    </recommendedName>
    <alternativeName>
        <fullName evidence="11">6-O-methylguanine-DNA methyltransferase</fullName>
    </alternativeName>
    <alternativeName>
        <fullName evidence="12">O-6-methylguanine-DNA-alkyltransferase</fullName>
    </alternativeName>
</protein>
<evidence type="ECO:0000256" key="7">
    <source>
        <dbReference type="ARBA" id="ARBA00022603"/>
    </source>
</evidence>
<dbReference type="Gene3D" id="1.10.10.10">
    <property type="entry name" value="Winged helix-like DNA-binding domain superfamily/Winged helix DNA-binding domain"/>
    <property type="match status" value="1"/>
</dbReference>
<keyword evidence="8" id="KW-0808">Transferase</keyword>
<dbReference type="InterPro" id="IPR001497">
    <property type="entry name" value="MethylDNA_cys_MeTrfase_AS"/>
</dbReference>
<evidence type="ECO:0000313" key="15">
    <source>
        <dbReference type="EMBL" id="EDV25900.1"/>
    </source>
</evidence>
<comment type="similarity">
    <text evidence="3">Belongs to the MGMT family.</text>
</comment>
<keyword evidence="9" id="KW-0227">DNA damage</keyword>
<evidence type="ECO:0000256" key="9">
    <source>
        <dbReference type="ARBA" id="ARBA00022763"/>
    </source>
</evidence>
<dbReference type="eggNOG" id="KOG4062">
    <property type="taxonomic scope" value="Eukaryota"/>
</dbReference>
<evidence type="ECO:0000256" key="8">
    <source>
        <dbReference type="ARBA" id="ARBA00022679"/>
    </source>
</evidence>
<comment type="catalytic activity">
    <reaction evidence="1">
        <text>a 4-O-methyl-thymidine in DNA + L-cysteinyl-[protein] = a thymidine in DNA + S-methyl-L-cysteinyl-[protein]</text>
        <dbReference type="Rhea" id="RHEA:53428"/>
        <dbReference type="Rhea" id="RHEA-COMP:10131"/>
        <dbReference type="Rhea" id="RHEA-COMP:10132"/>
        <dbReference type="Rhea" id="RHEA-COMP:13555"/>
        <dbReference type="Rhea" id="RHEA-COMP:13556"/>
        <dbReference type="ChEBI" id="CHEBI:29950"/>
        <dbReference type="ChEBI" id="CHEBI:82612"/>
        <dbReference type="ChEBI" id="CHEBI:137386"/>
        <dbReference type="ChEBI" id="CHEBI:137387"/>
        <dbReference type="EC" id="2.1.1.63"/>
    </reaction>
</comment>
<dbReference type="PANTHER" id="PTHR46460">
    <property type="entry name" value="METHYLATED-DNA--PROTEIN-CYSTEINE METHYLTRANSFERASE"/>
    <property type="match status" value="1"/>
</dbReference>
<comment type="function">
    <text evidence="2">Involved in the cellular defense against the biological effects of O6-methylguanine (O6-MeG) and O4-methylthymine (O4-MeT) in DNA. Repairs the methylated nucleobase in DNA by stoichiometrically transferring the methyl group to a cysteine residue in the enzyme. This is a suicide reaction: the enzyme is irreversibly inactivated.</text>
</comment>
<evidence type="ECO:0000256" key="6">
    <source>
        <dbReference type="ARBA" id="ARBA00022490"/>
    </source>
</evidence>
<dbReference type="FunFam" id="1.10.10.10:FF:000337">
    <property type="entry name" value="Methylated-DNA--protein-cysteine methyltransferase"/>
    <property type="match status" value="1"/>
</dbReference>
<evidence type="ECO:0000256" key="11">
    <source>
        <dbReference type="ARBA" id="ARBA00030795"/>
    </source>
</evidence>
<dbReference type="NCBIfam" id="TIGR00589">
    <property type="entry name" value="ogt"/>
    <property type="match status" value="1"/>
</dbReference>
<dbReference type="CTD" id="6753146"/>
<dbReference type="OrthoDB" id="1907495at2759"/>
<dbReference type="PANTHER" id="PTHR46460:SF1">
    <property type="entry name" value="METHYLATED-DNA--PROTEIN-CYSTEINE METHYLTRANSFERASE"/>
    <property type="match status" value="1"/>
</dbReference>
<dbReference type="GO" id="GO:0006281">
    <property type="term" value="P:DNA repair"/>
    <property type="evidence" value="ECO:0000318"/>
    <property type="project" value="GO_Central"/>
</dbReference>
<evidence type="ECO:0000256" key="10">
    <source>
        <dbReference type="ARBA" id="ARBA00023204"/>
    </source>
</evidence>
<dbReference type="Gene3D" id="3.30.160.70">
    <property type="entry name" value="Methylated DNA-protein cysteine methyltransferase domain"/>
    <property type="match status" value="1"/>
</dbReference>
<evidence type="ECO:0000256" key="1">
    <source>
        <dbReference type="ARBA" id="ARBA00001286"/>
    </source>
</evidence>
<keyword evidence="6" id="KW-0963">Cytoplasm</keyword>
<accession>B3RUW8</accession>
<dbReference type="InterPro" id="IPR014048">
    <property type="entry name" value="MethylDNA_cys_MeTrfase_DNA-bd"/>
</dbReference>
<dbReference type="InterPro" id="IPR036388">
    <property type="entry name" value="WH-like_DNA-bd_sf"/>
</dbReference>
<dbReference type="SUPFAM" id="SSF46767">
    <property type="entry name" value="Methylated DNA-protein cysteine methyltransferase, C-terminal domain"/>
    <property type="match status" value="1"/>
</dbReference>
<gene>
    <name evidence="15" type="ORF">TRIADDRAFT_55441</name>
</gene>
<dbReference type="STRING" id="10228.B3RUW8"/>
<dbReference type="EMBL" id="DS985244">
    <property type="protein sequence ID" value="EDV25900.1"/>
    <property type="molecule type" value="Genomic_DNA"/>
</dbReference>
<dbReference type="KEGG" id="tad:TRIADDRAFT_55441"/>
<sequence length="172" mass="18998">MDDEIEMAEVLVPIGKIRIQLSAGILNKIKILPAQGKCVKVARLDGDFKQLSPPMQKCVEWMLAYFNNIKQMPLNASELPLPAFDEDSFTSKVYKTLTEEIGPGKTISYGDLASLAGRDRAARAVGSAMKRNDLPIVIPCHRVVKNDGGLGNYSSYNGCITKEWLIKHEQSC</sequence>
<dbReference type="Proteomes" id="UP000009022">
    <property type="component" value="Unassembled WGS sequence"/>
</dbReference>
<dbReference type="HOGENOM" id="CLU_000445_52_2_1"/>
<dbReference type="GO" id="GO:0032259">
    <property type="term" value="P:methylation"/>
    <property type="evidence" value="ECO:0007669"/>
    <property type="project" value="UniProtKB-KW"/>
</dbReference>
<proteinExistence type="inferred from homology"/>
<comment type="catalytic activity">
    <reaction evidence="13">
        <text>a 6-O-methyl-2'-deoxyguanosine in DNA + L-cysteinyl-[protein] = S-methyl-L-cysteinyl-[protein] + a 2'-deoxyguanosine in DNA</text>
        <dbReference type="Rhea" id="RHEA:24000"/>
        <dbReference type="Rhea" id="RHEA-COMP:10131"/>
        <dbReference type="Rhea" id="RHEA-COMP:10132"/>
        <dbReference type="Rhea" id="RHEA-COMP:11367"/>
        <dbReference type="Rhea" id="RHEA-COMP:11368"/>
        <dbReference type="ChEBI" id="CHEBI:29950"/>
        <dbReference type="ChEBI" id="CHEBI:82612"/>
        <dbReference type="ChEBI" id="CHEBI:85445"/>
        <dbReference type="ChEBI" id="CHEBI:85448"/>
        <dbReference type="EC" id="2.1.1.63"/>
    </reaction>
</comment>
<dbReference type="AlphaFoldDB" id="B3RUW8"/>
<feature type="domain" description="Methylated-DNA-[protein]-cysteine S-methyltransferase DNA binding" evidence="14">
    <location>
        <begin position="89"/>
        <end position="170"/>
    </location>
</feature>
<dbReference type="RefSeq" id="XP_002111933.1">
    <property type="nucleotide sequence ID" value="XM_002111897.1"/>
</dbReference>